<protein>
    <submittedName>
        <fullName evidence="2">Truncated hemoglobin YjbI</fullName>
    </submittedName>
</protein>
<gene>
    <name evidence="2" type="ORF">J2S10_003428</name>
</gene>
<dbReference type="Proteomes" id="UP001224122">
    <property type="component" value="Unassembled WGS sequence"/>
</dbReference>
<dbReference type="Gene3D" id="1.10.490.10">
    <property type="entry name" value="Globins"/>
    <property type="match status" value="1"/>
</dbReference>
<dbReference type="SUPFAM" id="SSF46458">
    <property type="entry name" value="Globin-like"/>
    <property type="match status" value="1"/>
</dbReference>
<proteinExistence type="predicted"/>
<feature type="domain" description="Globin-sensor" evidence="1">
    <location>
        <begin position="7"/>
        <end position="80"/>
    </location>
</feature>
<comment type="caution">
    <text evidence="2">The sequence shown here is derived from an EMBL/GenBank/DDBJ whole genome shotgun (WGS) entry which is preliminary data.</text>
</comment>
<evidence type="ECO:0000313" key="2">
    <source>
        <dbReference type="EMBL" id="MDQ0200245.1"/>
    </source>
</evidence>
<dbReference type="InterPro" id="IPR012292">
    <property type="entry name" value="Globin/Proto"/>
</dbReference>
<name>A0ABT9XXE6_9BACI</name>
<evidence type="ECO:0000313" key="3">
    <source>
        <dbReference type="Proteomes" id="UP001224122"/>
    </source>
</evidence>
<accession>A0ABT9XXE6</accession>
<dbReference type="Pfam" id="PF11563">
    <property type="entry name" value="Protoglobin"/>
    <property type="match status" value="1"/>
</dbReference>
<dbReference type="InterPro" id="IPR044398">
    <property type="entry name" value="Globin-sensor_dom"/>
</dbReference>
<dbReference type="EMBL" id="JAUSTW010000005">
    <property type="protein sequence ID" value="MDQ0200245.1"/>
    <property type="molecule type" value="Genomic_DNA"/>
</dbReference>
<keyword evidence="3" id="KW-1185">Reference proteome</keyword>
<sequence>MSITLGQEKVDELVERFYEKLLKNSYYISMFEQRNVDIELLKSRQRTFIYRLVTEDSSQDQENHVSKVKERHSFQMAPERAEIWMSTMKETMDEMTLDDTIKENLVGKIEFLMTKLI</sequence>
<dbReference type="InterPro" id="IPR009050">
    <property type="entry name" value="Globin-like_sf"/>
</dbReference>
<evidence type="ECO:0000259" key="1">
    <source>
        <dbReference type="Pfam" id="PF11563"/>
    </source>
</evidence>
<organism evidence="2 3">
    <name type="scientific">Neobacillus ginsengisoli</name>
    <dbReference type="NCBI Taxonomy" id="904295"/>
    <lineage>
        <taxon>Bacteria</taxon>
        <taxon>Bacillati</taxon>
        <taxon>Bacillota</taxon>
        <taxon>Bacilli</taxon>
        <taxon>Bacillales</taxon>
        <taxon>Bacillaceae</taxon>
        <taxon>Neobacillus</taxon>
    </lineage>
</organism>
<dbReference type="RefSeq" id="WP_307409874.1">
    <property type="nucleotide sequence ID" value="NZ_JAUSTW010000005.1"/>
</dbReference>
<reference evidence="2 3" key="1">
    <citation type="submission" date="2023-07" db="EMBL/GenBank/DDBJ databases">
        <title>Genomic Encyclopedia of Type Strains, Phase IV (KMG-IV): sequencing the most valuable type-strain genomes for metagenomic binning, comparative biology and taxonomic classification.</title>
        <authorList>
            <person name="Goeker M."/>
        </authorList>
    </citation>
    <scope>NUCLEOTIDE SEQUENCE [LARGE SCALE GENOMIC DNA]</scope>
    <source>
        <strain evidence="2 3">DSM 27594</strain>
    </source>
</reference>